<keyword evidence="3" id="KW-1185">Reference proteome</keyword>
<dbReference type="PANTHER" id="PTHR43283:SF14">
    <property type="entry name" value="BLL8153 PROTEIN"/>
    <property type="match status" value="1"/>
</dbReference>
<keyword evidence="2" id="KW-0378">Hydrolase</keyword>
<gene>
    <name evidence="2" type="ORF">ACFPN2_33855</name>
</gene>
<evidence type="ECO:0000313" key="2">
    <source>
        <dbReference type="EMBL" id="MFC4314108.1"/>
    </source>
</evidence>
<evidence type="ECO:0000313" key="3">
    <source>
        <dbReference type="Proteomes" id="UP001595904"/>
    </source>
</evidence>
<dbReference type="EMBL" id="JBHSDU010000015">
    <property type="protein sequence ID" value="MFC4314108.1"/>
    <property type="molecule type" value="Genomic_DNA"/>
</dbReference>
<dbReference type="Gene3D" id="3.40.710.10">
    <property type="entry name" value="DD-peptidase/beta-lactamase superfamily"/>
    <property type="match status" value="1"/>
</dbReference>
<accession>A0ABV8T587</accession>
<protein>
    <submittedName>
        <fullName evidence="2">Serine hydrolase domain-containing protein</fullName>
        <ecNumber evidence="2">3.-.-.-</ecNumber>
    </submittedName>
</protein>
<dbReference type="Proteomes" id="UP001595904">
    <property type="component" value="Unassembled WGS sequence"/>
</dbReference>
<dbReference type="InterPro" id="IPR001466">
    <property type="entry name" value="Beta-lactam-related"/>
</dbReference>
<dbReference type="EC" id="3.-.-.-" evidence="2"/>
<reference evidence="3" key="1">
    <citation type="journal article" date="2019" name="Int. J. Syst. Evol. Microbiol.">
        <title>The Global Catalogue of Microorganisms (GCM) 10K type strain sequencing project: providing services to taxonomists for standard genome sequencing and annotation.</title>
        <authorList>
            <consortium name="The Broad Institute Genomics Platform"/>
            <consortium name="The Broad Institute Genome Sequencing Center for Infectious Disease"/>
            <person name="Wu L."/>
            <person name="Ma J."/>
        </authorList>
    </citation>
    <scope>NUCLEOTIDE SEQUENCE [LARGE SCALE GENOMIC DNA]</scope>
    <source>
        <strain evidence="3">CGMCC 1.10759</strain>
    </source>
</reference>
<evidence type="ECO:0000259" key="1">
    <source>
        <dbReference type="Pfam" id="PF00144"/>
    </source>
</evidence>
<dbReference type="InterPro" id="IPR012338">
    <property type="entry name" value="Beta-lactam/transpept-like"/>
</dbReference>
<comment type="caution">
    <text evidence="2">The sequence shown here is derived from an EMBL/GenBank/DDBJ whole genome shotgun (WGS) entry which is preliminary data.</text>
</comment>
<proteinExistence type="predicted"/>
<dbReference type="GO" id="GO:0016787">
    <property type="term" value="F:hydrolase activity"/>
    <property type="evidence" value="ECO:0007669"/>
    <property type="project" value="UniProtKB-KW"/>
</dbReference>
<dbReference type="InterPro" id="IPR050789">
    <property type="entry name" value="Diverse_Enzym_Activities"/>
</dbReference>
<dbReference type="SUPFAM" id="SSF56601">
    <property type="entry name" value="beta-lactamase/transpeptidase-like"/>
    <property type="match status" value="1"/>
</dbReference>
<feature type="domain" description="Beta-lactamase-related" evidence="1">
    <location>
        <begin position="87"/>
        <end position="369"/>
    </location>
</feature>
<organism evidence="2 3">
    <name type="scientific">Steroidobacter flavus</name>
    <dbReference type="NCBI Taxonomy" id="1842136"/>
    <lineage>
        <taxon>Bacteria</taxon>
        <taxon>Pseudomonadati</taxon>
        <taxon>Pseudomonadota</taxon>
        <taxon>Gammaproteobacteria</taxon>
        <taxon>Steroidobacterales</taxon>
        <taxon>Steroidobacteraceae</taxon>
        <taxon>Steroidobacter</taxon>
    </lineage>
</organism>
<name>A0ABV8T587_9GAMM</name>
<dbReference type="Pfam" id="PF00144">
    <property type="entry name" value="Beta-lactamase"/>
    <property type="match status" value="1"/>
</dbReference>
<dbReference type="RefSeq" id="WP_380605021.1">
    <property type="nucleotide sequence ID" value="NZ_JBHSDU010000015.1"/>
</dbReference>
<sequence length="386" mass="42484">MHEMQAGAAEESETARLTRNFYAGKVMPGAQLELFRNRGWIFAQREIPRGKYVRPLQRAGDQIDDVTIATAAGSYDLVDYVSRNRVAGLLILQNGRVALEQYELGNDATTPWISMSVAKSVGTTLVGAAIRDGLIGSVEDMLTHYLPQLKNTAYDGVTVRHLLQMTTGLCWDETHTLAASERRHMLELQIEQKPGIVLNYLASRPRIAPSGTSFVYGTGDAHVIGVLLQAVTGGWVSDYLSKKIWSTIGMEHSAHWWLEAPGGLEAAGSGINATLRDYARFGQFFLEGGVVGTESILPPGWMREAGTSRTIAGKRVDYGYMWWPVPGRDGTFADGAFSARGIFGQYIYINPALQLVIVTLSARSKPRFAEVILDNDFFNAVSDLYR</sequence>
<dbReference type="PANTHER" id="PTHR43283">
    <property type="entry name" value="BETA-LACTAMASE-RELATED"/>
    <property type="match status" value="1"/>
</dbReference>